<dbReference type="Gene3D" id="3.40.50.10490">
    <property type="entry name" value="Glucose-6-phosphate isomerase like protein, domain 1"/>
    <property type="match status" value="1"/>
</dbReference>
<dbReference type="HAMAP" id="MF_00068">
    <property type="entry name" value="MurQ"/>
    <property type="match status" value="1"/>
</dbReference>
<keyword evidence="1 3" id="KW-0456">Lyase</keyword>
<dbReference type="EMBL" id="JACCBU010000001">
    <property type="protein sequence ID" value="NYE75171.1"/>
    <property type="molecule type" value="Genomic_DNA"/>
</dbReference>
<keyword evidence="2 3" id="KW-0119">Carbohydrate metabolism</keyword>
<gene>
    <name evidence="3" type="primary">murQ</name>
    <name evidence="5" type="ORF">BKA15_006500</name>
</gene>
<sequence length="313" mass="31941">MTPPPDRPRLEGLGTEAYDRRFGRLDEMSVAEIVDTMTEAAFAVPRAVAAAGDQIDAAISAAEPGFAAGGRLIYVGAGTSGRLGVLDASECPPTFHTDPGRVVGVIAGGRTALVDSIEGAEDDSAAGAADITALKPTPDDTVVGIAASGRTPYVRGALQAAKSAGAVTISLSCNSPAELSQHADHPIEAPAGPEVVAGSTRLNAGSVQKLVLNMISTALMVRTGRTYGNLMVDMQATNAKLRQRAIRLVSTIAQVDAGPAEEALDAADQEVKTASVMITRGVDADQARKLVDEAGGRLGVAIGLPSSRHPALS</sequence>
<evidence type="ECO:0000256" key="3">
    <source>
        <dbReference type="HAMAP-Rule" id="MF_00068"/>
    </source>
</evidence>
<dbReference type="GO" id="GO:0009254">
    <property type="term" value="P:peptidoglycan turnover"/>
    <property type="evidence" value="ECO:0007669"/>
    <property type="project" value="TreeGrafter"/>
</dbReference>
<reference evidence="5 6" key="1">
    <citation type="submission" date="2020-07" db="EMBL/GenBank/DDBJ databases">
        <title>Sequencing the genomes of 1000 actinobacteria strains.</title>
        <authorList>
            <person name="Klenk H.-P."/>
        </authorList>
    </citation>
    <scope>NUCLEOTIDE SEQUENCE [LARGE SCALE GENOMIC DNA]</scope>
    <source>
        <strain evidence="5 6">DSM 22083</strain>
    </source>
</reference>
<feature type="active site" evidence="3">
    <location>
        <position position="121"/>
    </location>
</feature>
<proteinExistence type="inferred from homology"/>
<dbReference type="CDD" id="cd05007">
    <property type="entry name" value="SIS_Etherase"/>
    <property type="match status" value="1"/>
</dbReference>
<comment type="miscellaneous">
    <text evidence="3">A lyase-type mechanism (elimination/hydration) is suggested for the cleavage of the lactyl ether bond of MurNAc 6-phosphate, with the formation of an alpha,beta-unsaturated aldehyde intermediate with (E)-stereochemistry, followed by the syn addition of water to give product.</text>
</comment>
<dbReference type="NCBIfam" id="NF009222">
    <property type="entry name" value="PRK12570.1"/>
    <property type="match status" value="1"/>
</dbReference>
<organism evidence="5 6">
    <name type="scientific">Microlunatus parietis</name>
    <dbReference type="NCBI Taxonomy" id="682979"/>
    <lineage>
        <taxon>Bacteria</taxon>
        <taxon>Bacillati</taxon>
        <taxon>Actinomycetota</taxon>
        <taxon>Actinomycetes</taxon>
        <taxon>Propionibacteriales</taxon>
        <taxon>Propionibacteriaceae</taxon>
        <taxon>Microlunatus</taxon>
    </lineage>
</organism>
<dbReference type="GO" id="GO:0046348">
    <property type="term" value="P:amino sugar catabolic process"/>
    <property type="evidence" value="ECO:0007669"/>
    <property type="project" value="InterPro"/>
</dbReference>
<protein>
    <recommendedName>
        <fullName evidence="3">N-acetylmuramic acid 6-phosphate etherase</fullName>
        <shortName evidence="3">MurNAc-6-P etherase</shortName>
        <ecNumber evidence="3">4.2.1.126</ecNumber>
    </recommendedName>
    <alternativeName>
        <fullName evidence="3">N-acetylmuramic acid 6-phosphate hydrolase</fullName>
    </alternativeName>
    <alternativeName>
        <fullName evidence="3">N-acetylmuramic acid 6-phosphate lyase</fullName>
    </alternativeName>
</protein>
<dbReference type="PROSITE" id="PS51464">
    <property type="entry name" value="SIS"/>
    <property type="match status" value="1"/>
</dbReference>
<comment type="catalytic activity">
    <reaction evidence="3">
        <text>N-acetyl-D-muramate 6-phosphate + H2O = N-acetyl-D-glucosamine 6-phosphate + (R)-lactate</text>
        <dbReference type="Rhea" id="RHEA:26410"/>
        <dbReference type="ChEBI" id="CHEBI:15377"/>
        <dbReference type="ChEBI" id="CHEBI:16004"/>
        <dbReference type="ChEBI" id="CHEBI:57513"/>
        <dbReference type="ChEBI" id="CHEBI:58722"/>
        <dbReference type="EC" id="4.2.1.126"/>
    </reaction>
</comment>
<evidence type="ECO:0000256" key="1">
    <source>
        <dbReference type="ARBA" id="ARBA00023239"/>
    </source>
</evidence>
<feature type="domain" description="SIS" evidence="4">
    <location>
        <begin position="62"/>
        <end position="225"/>
    </location>
</feature>
<dbReference type="InterPro" id="IPR046348">
    <property type="entry name" value="SIS_dom_sf"/>
</dbReference>
<dbReference type="SUPFAM" id="SSF53697">
    <property type="entry name" value="SIS domain"/>
    <property type="match status" value="1"/>
</dbReference>
<dbReference type="PANTHER" id="PTHR10088:SF4">
    <property type="entry name" value="GLUCOKINASE REGULATORY PROTEIN"/>
    <property type="match status" value="1"/>
</dbReference>
<comment type="subunit">
    <text evidence="3">Homodimer.</text>
</comment>
<comment type="function">
    <text evidence="3">Specifically catalyzes the cleavage of the D-lactyl ether substituent of MurNAc 6-phosphate, producing GlcNAc 6-phosphate and D-lactate.</text>
</comment>
<dbReference type="FunFam" id="3.40.50.10490:FF:000014">
    <property type="entry name" value="N-acetylmuramic acid 6-phosphate etherase"/>
    <property type="match status" value="1"/>
</dbReference>
<dbReference type="NCBIfam" id="TIGR00274">
    <property type="entry name" value="N-acetylmuramic acid 6-phosphate etherase"/>
    <property type="match status" value="1"/>
</dbReference>
<dbReference type="PANTHER" id="PTHR10088">
    <property type="entry name" value="GLUCOKINASE REGULATORY PROTEIN"/>
    <property type="match status" value="1"/>
</dbReference>
<feature type="active site" description="Proton donor" evidence="3">
    <location>
        <position position="90"/>
    </location>
</feature>
<dbReference type="EC" id="4.2.1.126" evidence="3"/>
<dbReference type="GO" id="GO:0016803">
    <property type="term" value="F:ether hydrolase activity"/>
    <property type="evidence" value="ECO:0007669"/>
    <property type="project" value="TreeGrafter"/>
</dbReference>
<dbReference type="AlphaFoldDB" id="A0A7Y9IEJ5"/>
<evidence type="ECO:0000313" key="6">
    <source>
        <dbReference type="Proteomes" id="UP000569914"/>
    </source>
</evidence>
<dbReference type="UniPathway" id="UPA00342"/>
<dbReference type="Gene3D" id="1.10.8.1080">
    <property type="match status" value="1"/>
</dbReference>
<dbReference type="RefSeq" id="WP_179757720.1">
    <property type="nucleotide sequence ID" value="NZ_JACCBU010000001.1"/>
</dbReference>
<keyword evidence="6" id="KW-1185">Reference proteome</keyword>
<dbReference type="InterPro" id="IPR005488">
    <property type="entry name" value="Etherase_MurQ"/>
</dbReference>
<dbReference type="InterPro" id="IPR001347">
    <property type="entry name" value="SIS_dom"/>
</dbReference>
<dbReference type="GO" id="GO:0097173">
    <property type="term" value="P:N-acetylmuramic acid catabolic process"/>
    <property type="evidence" value="ECO:0007669"/>
    <property type="project" value="UniProtKB-UniPathway"/>
</dbReference>
<evidence type="ECO:0000256" key="2">
    <source>
        <dbReference type="ARBA" id="ARBA00023277"/>
    </source>
</evidence>
<dbReference type="InterPro" id="IPR040190">
    <property type="entry name" value="MURQ/GCKR"/>
</dbReference>
<evidence type="ECO:0000313" key="5">
    <source>
        <dbReference type="EMBL" id="NYE75171.1"/>
    </source>
</evidence>
<dbReference type="GO" id="GO:0097367">
    <property type="term" value="F:carbohydrate derivative binding"/>
    <property type="evidence" value="ECO:0007669"/>
    <property type="project" value="InterPro"/>
</dbReference>
<accession>A0A7Y9IEJ5</accession>
<dbReference type="Proteomes" id="UP000569914">
    <property type="component" value="Unassembled WGS sequence"/>
</dbReference>
<evidence type="ECO:0000259" key="4">
    <source>
        <dbReference type="PROSITE" id="PS51464"/>
    </source>
</evidence>
<dbReference type="GO" id="GO:0016835">
    <property type="term" value="F:carbon-oxygen lyase activity"/>
    <property type="evidence" value="ECO:0007669"/>
    <property type="project" value="UniProtKB-UniRule"/>
</dbReference>
<name>A0A7Y9IEJ5_9ACTN</name>
<dbReference type="Pfam" id="PF22645">
    <property type="entry name" value="GKRP_SIS_N"/>
    <property type="match status" value="1"/>
</dbReference>
<comment type="caution">
    <text evidence="5">The sequence shown here is derived from an EMBL/GenBank/DDBJ whole genome shotgun (WGS) entry which is preliminary data.</text>
</comment>
<comment type="pathway">
    <text evidence="3">Amino-sugar metabolism; N-acetylmuramate degradation.</text>
</comment>
<comment type="similarity">
    <text evidence="3">Belongs to the GCKR-like family. MurNAc-6-P etherase subfamily.</text>
</comment>
<dbReference type="NCBIfam" id="NF003915">
    <property type="entry name" value="PRK05441.1"/>
    <property type="match status" value="1"/>
</dbReference>